<dbReference type="InterPro" id="IPR036291">
    <property type="entry name" value="NAD(P)-bd_dom_sf"/>
</dbReference>
<feature type="binding site" evidence="13">
    <location>
        <position position="179"/>
    </location>
    <ligand>
        <name>NADPH</name>
        <dbReference type="ChEBI" id="CHEBI:57783"/>
    </ligand>
</feature>
<keyword evidence="3 13" id="KW-0521">NADP</keyword>
<dbReference type="SUPFAM" id="SSF51735">
    <property type="entry name" value="NAD(P)-binding Rossmann-fold domains"/>
    <property type="match status" value="1"/>
</dbReference>
<keyword evidence="4 13" id="KW-0560">Oxidoreductase</keyword>
<evidence type="ECO:0000259" key="19">
    <source>
        <dbReference type="Pfam" id="PF01210"/>
    </source>
</evidence>
<feature type="binding site" evidence="13">
    <location>
        <position position="50"/>
    </location>
    <ligand>
        <name>NADPH</name>
        <dbReference type="ChEBI" id="CHEBI:57783"/>
    </ligand>
</feature>
<evidence type="ECO:0000259" key="20">
    <source>
        <dbReference type="Pfam" id="PF07479"/>
    </source>
</evidence>
<comment type="pathway">
    <text evidence="13">Membrane lipid metabolism; glycerophospholipid metabolism.</text>
</comment>
<dbReference type="InterPro" id="IPR006168">
    <property type="entry name" value="G3P_DH_NAD-dep"/>
</dbReference>
<evidence type="ECO:0000256" key="11">
    <source>
        <dbReference type="ARBA" id="ARBA00069372"/>
    </source>
</evidence>
<dbReference type="SUPFAM" id="SSF48179">
    <property type="entry name" value="6-phosphogluconate dehydrogenase C-terminal domain-like"/>
    <property type="match status" value="1"/>
</dbReference>
<dbReference type="PANTHER" id="PTHR11728:SF1">
    <property type="entry name" value="GLYCEROL-3-PHOSPHATE DEHYDROGENASE [NAD(+)] 2, CHLOROPLASTIC"/>
    <property type="match status" value="1"/>
</dbReference>
<dbReference type="AlphaFoldDB" id="A0A3A5M7L6"/>
<evidence type="ECO:0000256" key="9">
    <source>
        <dbReference type="ARBA" id="ARBA00052716"/>
    </source>
</evidence>
<comment type="catalytic activity">
    <reaction evidence="13">
        <text>sn-glycerol 3-phosphate + NAD(+) = dihydroxyacetone phosphate + NADH + H(+)</text>
        <dbReference type="Rhea" id="RHEA:11092"/>
        <dbReference type="ChEBI" id="CHEBI:15378"/>
        <dbReference type="ChEBI" id="CHEBI:57540"/>
        <dbReference type="ChEBI" id="CHEBI:57597"/>
        <dbReference type="ChEBI" id="CHEBI:57642"/>
        <dbReference type="ChEBI" id="CHEBI:57945"/>
        <dbReference type="EC" id="1.1.1.94"/>
    </reaction>
</comment>
<evidence type="ECO:0000256" key="1">
    <source>
        <dbReference type="ARBA" id="ARBA00011009"/>
    </source>
</evidence>
<feature type="domain" description="Glycerol-3-phosphate dehydrogenase NAD-dependent N-terminal" evidence="19">
    <location>
        <begin position="43"/>
        <end position="199"/>
    </location>
</feature>
<feature type="binding site" evidence="13">
    <location>
        <position position="72"/>
    </location>
    <ligand>
        <name>NADPH</name>
        <dbReference type="ChEBI" id="CHEBI:57783"/>
    </ligand>
</feature>
<dbReference type="EMBL" id="QZVS01000097">
    <property type="protein sequence ID" value="RJT84715.1"/>
    <property type="molecule type" value="Genomic_DNA"/>
</dbReference>
<evidence type="ECO:0000256" key="3">
    <source>
        <dbReference type="ARBA" id="ARBA00022857"/>
    </source>
</evidence>
<feature type="binding site" evidence="13">
    <location>
        <position position="294"/>
    </location>
    <ligand>
        <name>sn-glycerol 3-phosphate</name>
        <dbReference type="ChEBI" id="CHEBI:57597"/>
    </ligand>
</feature>
<evidence type="ECO:0000256" key="13">
    <source>
        <dbReference type="HAMAP-Rule" id="MF_00394"/>
    </source>
</evidence>
<feature type="binding site" evidence="16">
    <location>
        <position position="179"/>
    </location>
    <ligand>
        <name>NAD(+)</name>
        <dbReference type="ChEBI" id="CHEBI:57540"/>
    </ligand>
</feature>
<comment type="caution">
    <text evidence="13">Lacks conserved residue(s) required for the propagation of feature annotation.</text>
</comment>
<dbReference type="EC" id="1.1.1.94" evidence="10 13"/>
<evidence type="ECO:0000256" key="16">
    <source>
        <dbReference type="PIRSR" id="PIRSR000114-3"/>
    </source>
</evidence>
<dbReference type="InterPro" id="IPR008927">
    <property type="entry name" value="6-PGluconate_DH-like_C_sf"/>
</dbReference>
<feature type="binding site" evidence="13">
    <location>
        <position position="145"/>
    </location>
    <ligand>
        <name>NADPH</name>
        <dbReference type="ChEBI" id="CHEBI:57783"/>
    </ligand>
</feature>
<dbReference type="Proteomes" id="UP000272015">
    <property type="component" value="Unassembled WGS sequence"/>
</dbReference>
<dbReference type="GO" id="GO:0046167">
    <property type="term" value="P:glycerol-3-phosphate biosynthetic process"/>
    <property type="evidence" value="ECO:0007669"/>
    <property type="project" value="UniProtKB-UniRule"/>
</dbReference>
<evidence type="ECO:0000313" key="22">
    <source>
        <dbReference type="Proteomes" id="UP000272015"/>
    </source>
</evidence>
<dbReference type="Pfam" id="PF07479">
    <property type="entry name" value="NAD_Gly3P_dh_C"/>
    <property type="match status" value="1"/>
</dbReference>
<evidence type="ECO:0000256" key="6">
    <source>
        <dbReference type="ARBA" id="ARBA00023098"/>
    </source>
</evidence>
<comment type="caution">
    <text evidence="21">The sequence shown here is derived from an EMBL/GenBank/DDBJ whole genome shotgun (WGS) entry which is preliminary data.</text>
</comment>
<dbReference type="GO" id="GO:0006650">
    <property type="term" value="P:glycerophospholipid metabolic process"/>
    <property type="evidence" value="ECO:0007669"/>
    <property type="project" value="UniProtKB-UniRule"/>
</dbReference>
<reference evidence="21 22" key="1">
    <citation type="submission" date="2018-09" db="EMBL/GenBank/DDBJ databases">
        <title>Novel species of Cryobacterium.</title>
        <authorList>
            <person name="Liu Q."/>
            <person name="Xin Y.-H."/>
        </authorList>
    </citation>
    <scope>NUCLEOTIDE SEQUENCE [LARGE SCALE GENOMIC DNA]</scope>
    <source>
        <strain evidence="21 22">Hh39</strain>
    </source>
</reference>
<comment type="subcellular location">
    <subcellularLocation>
        <location evidence="13">Cytoplasm</location>
    </subcellularLocation>
</comment>
<dbReference type="InterPro" id="IPR006109">
    <property type="entry name" value="G3P_DH_NAD-dep_C"/>
</dbReference>
<evidence type="ECO:0000256" key="5">
    <source>
        <dbReference type="ARBA" id="ARBA00023027"/>
    </source>
</evidence>
<dbReference type="PANTHER" id="PTHR11728">
    <property type="entry name" value="GLYCEROL-3-PHOSPHATE DEHYDROGENASE"/>
    <property type="match status" value="1"/>
</dbReference>
<dbReference type="GO" id="GO:0008654">
    <property type="term" value="P:phospholipid biosynthetic process"/>
    <property type="evidence" value="ECO:0007669"/>
    <property type="project" value="UniProtKB-KW"/>
</dbReference>
<feature type="binding site" evidence="13">
    <location>
        <position position="71"/>
    </location>
    <ligand>
        <name>NADPH</name>
        <dbReference type="ChEBI" id="CHEBI:57783"/>
    </ligand>
</feature>
<sequence length="405" mass="43223">MPSPACSKTCAVRRRPKNAGIPASTTRKRPAVLKPKIHPGTRVAVLGAGSWGTTFSKILVDGGADVVLWARRPELAREIHEARRNSDYLSGINLPVGLRATPDLQKALAGAKVVFISVPSQTLRDNLVLMEPFLEPGVILVSLMKGVERSTGMRMSEVIAETLPIAPEHIAAISGPNLALEIAREQPTAAVVSSLSMETAHIVAKLATNRYFRSYVNTDVIGTEFGGVLKNLIAVAIGIVDGVGYGENTKASIITRGLVEMTDFAVAYGAQPETLSGLAGLGDLIATCTSPLSRNNTAGRLLGQGYSIHDVVKQMQQTTEGLASVGPILDLARAKGVDMPIVEQVRQVLDGTLNPRDIAPHLTTESSEPQGERNIDDSHGGTAFWRSVKRTLDQLRHGGRGSRRD</sequence>
<feature type="binding site" evidence="13">
    <location>
        <position position="230"/>
    </location>
    <ligand>
        <name>sn-glycerol 3-phosphate</name>
        <dbReference type="ChEBI" id="CHEBI:57597"/>
    </ligand>
</feature>
<dbReference type="Pfam" id="PF01210">
    <property type="entry name" value="NAD_Gly3P_dh_N"/>
    <property type="match status" value="1"/>
</dbReference>
<feature type="binding site" evidence="16">
    <location>
        <position position="294"/>
    </location>
    <ligand>
        <name>NAD(+)</name>
        <dbReference type="ChEBI" id="CHEBI:57540"/>
    </ligand>
</feature>
<feature type="binding site" evidence="15">
    <location>
        <begin position="294"/>
        <end position="295"/>
    </location>
    <ligand>
        <name>substrate</name>
    </ligand>
</feature>
<gene>
    <name evidence="13" type="primary">gpsA</name>
    <name evidence="21" type="ORF">D6T64_21440</name>
</gene>
<dbReference type="GO" id="GO:0141152">
    <property type="term" value="F:glycerol-3-phosphate dehydrogenase (NAD+) activity"/>
    <property type="evidence" value="ECO:0007669"/>
    <property type="project" value="RHEA"/>
</dbReference>
<dbReference type="InterPro" id="IPR011128">
    <property type="entry name" value="G3P_DH_NAD-dep_N"/>
</dbReference>
<dbReference type="NCBIfam" id="NF000940">
    <property type="entry name" value="PRK00094.1-2"/>
    <property type="match status" value="1"/>
</dbReference>
<evidence type="ECO:0000256" key="14">
    <source>
        <dbReference type="PIRSR" id="PIRSR000114-1"/>
    </source>
</evidence>
<comment type="function">
    <text evidence="13">Catalyzes the reduction of the glycolytic intermediate dihydroxyacetone phosphate (DHAP) to sn-glycerol 3-phosphate (G3P), the key precursor for phospholipid synthesis.</text>
</comment>
<feature type="active site" description="Proton acceptor" evidence="13 14">
    <location>
        <position position="230"/>
    </location>
</feature>
<feature type="region of interest" description="Disordered" evidence="18">
    <location>
        <begin position="352"/>
        <end position="383"/>
    </location>
</feature>
<keyword evidence="22" id="KW-1185">Reference proteome</keyword>
<dbReference type="FunFam" id="1.10.1040.10:FF:000001">
    <property type="entry name" value="Glycerol-3-phosphate dehydrogenase [NAD(P)+]"/>
    <property type="match status" value="1"/>
</dbReference>
<evidence type="ECO:0000313" key="21">
    <source>
        <dbReference type="EMBL" id="RJT84715.1"/>
    </source>
</evidence>
<evidence type="ECO:0000256" key="8">
    <source>
        <dbReference type="ARBA" id="ARBA00023264"/>
    </source>
</evidence>
<dbReference type="HAMAP" id="MF_00394">
    <property type="entry name" value="NAD_Glyc3P_dehydrog"/>
    <property type="match status" value="1"/>
</dbReference>
<evidence type="ECO:0000256" key="4">
    <source>
        <dbReference type="ARBA" id="ARBA00023002"/>
    </source>
</evidence>
<feature type="binding site" evidence="13">
    <location>
        <position position="295"/>
    </location>
    <ligand>
        <name>sn-glycerol 3-phosphate</name>
        <dbReference type="ChEBI" id="CHEBI:57597"/>
    </ligand>
</feature>
<evidence type="ECO:0000256" key="15">
    <source>
        <dbReference type="PIRSR" id="PIRSR000114-2"/>
    </source>
</evidence>
<feature type="binding site" evidence="13">
    <location>
        <position position="283"/>
    </location>
    <ligand>
        <name>sn-glycerol 3-phosphate</name>
        <dbReference type="ChEBI" id="CHEBI:57597"/>
    </ligand>
</feature>
<evidence type="ECO:0000256" key="17">
    <source>
        <dbReference type="RuleBase" id="RU000437"/>
    </source>
</evidence>
<comment type="similarity">
    <text evidence="1 13 17">Belongs to the NAD-dependent glycerol-3-phosphate dehydrogenase family.</text>
</comment>
<keyword evidence="6 13" id="KW-0443">Lipid metabolism</keyword>
<feature type="binding site" evidence="13">
    <location>
        <position position="51"/>
    </location>
    <ligand>
        <name>NADPH</name>
        <dbReference type="ChEBI" id="CHEBI:57783"/>
    </ligand>
</feature>
<dbReference type="InterPro" id="IPR013328">
    <property type="entry name" value="6PGD_dom2"/>
</dbReference>
<evidence type="ECO:0000256" key="7">
    <source>
        <dbReference type="ARBA" id="ARBA00023209"/>
    </source>
</evidence>
<dbReference type="GO" id="GO:0141153">
    <property type="term" value="F:glycerol-3-phosphate dehydrogenase (NADP+) activity"/>
    <property type="evidence" value="ECO:0007669"/>
    <property type="project" value="RHEA"/>
</dbReference>
<proteinExistence type="inferred from homology"/>
<keyword evidence="5 13" id="KW-0520">NAD</keyword>
<keyword evidence="8 13" id="KW-1208">Phospholipid metabolism</keyword>
<keyword evidence="2 13" id="KW-0444">Lipid biosynthesis</keyword>
<name>A0A3A5M7L6_9MICO</name>
<feature type="binding site" evidence="13">
    <location>
        <position position="145"/>
    </location>
    <ligand>
        <name>sn-glycerol 3-phosphate</name>
        <dbReference type="ChEBI" id="CHEBI:57597"/>
    </ligand>
</feature>
<feature type="binding site" evidence="13">
    <location>
        <position position="88"/>
    </location>
    <ligand>
        <name>NADPH</name>
        <dbReference type="ChEBI" id="CHEBI:57783"/>
    </ligand>
</feature>
<comment type="catalytic activity">
    <reaction evidence="9">
        <text>sn-glycerol 3-phosphate + NADP(+) = dihydroxyacetone phosphate + NADPH + H(+)</text>
        <dbReference type="Rhea" id="RHEA:11096"/>
        <dbReference type="ChEBI" id="CHEBI:15378"/>
        <dbReference type="ChEBI" id="CHEBI:57597"/>
        <dbReference type="ChEBI" id="CHEBI:57642"/>
        <dbReference type="ChEBI" id="CHEBI:57783"/>
        <dbReference type="ChEBI" id="CHEBI:58349"/>
        <dbReference type="EC" id="1.1.1.94"/>
    </reaction>
    <physiologicalReaction direction="right-to-left" evidence="9">
        <dbReference type="Rhea" id="RHEA:11098"/>
    </physiologicalReaction>
</comment>
<feature type="region of interest" description="Disordered" evidence="18">
    <location>
        <begin position="1"/>
        <end position="28"/>
    </location>
</feature>
<keyword evidence="13" id="KW-0963">Cytoplasm</keyword>
<keyword evidence="13" id="KW-0547">Nucleotide-binding</keyword>
<keyword evidence="7 13" id="KW-0594">Phospholipid biosynthesis</keyword>
<accession>A0A3A5M7L6</accession>
<dbReference type="GO" id="GO:0046168">
    <property type="term" value="P:glycerol-3-phosphate catabolic process"/>
    <property type="evidence" value="ECO:0007669"/>
    <property type="project" value="InterPro"/>
</dbReference>
<dbReference type="PRINTS" id="PR00077">
    <property type="entry name" value="GPDHDRGNASE"/>
</dbReference>
<dbReference type="NCBIfam" id="NF000942">
    <property type="entry name" value="PRK00094.1-4"/>
    <property type="match status" value="1"/>
</dbReference>
<feature type="binding site" evidence="13">
    <location>
        <position position="293"/>
    </location>
    <ligand>
        <name>sn-glycerol 3-phosphate</name>
        <dbReference type="ChEBI" id="CHEBI:57597"/>
    </ligand>
</feature>
<dbReference type="FunFam" id="3.40.50.720:FF:000019">
    <property type="entry name" value="Glycerol-3-phosphate dehydrogenase [NAD(P)+]"/>
    <property type="match status" value="1"/>
</dbReference>
<protein>
    <recommendedName>
        <fullName evidence="11 13">Glycerol-3-phosphate dehydrogenase [NAD(P)+]</fullName>
        <ecNumber evidence="10 13">1.1.1.94</ecNumber>
    </recommendedName>
    <alternativeName>
        <fullName evidence="13">NAD(P)(+)-dependent glycerol-3-phosphate dehydrogenase</fullName>
    </alternativeName>
    <alternativeName>
        <fullName evidence="12 13">NAD(P)H-dependent dihydroxyacetone-phosphate reductase</fullName>
    </alternativeName>
</protein>
<dbReference type="PROSITE" id="PS00957">
    <property type="entry name" value="NAD_G3PDH"/>
    <property type="match status" value="1"/>
</dbReference>
<feature type="binding site" evidence="13">
    <location>
        <position position="320"/>
    </location>
    <ligand>
        <name>NADPH</name>
        <dbReference type="ChEBI" id="CHEBI:57783"/>
    </ligand>
</feature>
<feature type="binding site" evidence="13">
    <location>
        <position position="175"/>
    </location>
    <ligand>
        <name>sn-glycerol 3-phosphate</name>
        <dbReference type="ChEBI" id="CHEBI:57597"/>
    </ligand>
</feature>
<evidence type="ECO:0000256" key="10">
    <source>
        <dbReference type="ARBA" id="ARBA00066687"/>
    </source>
</evidence>
<feature type="binding site" evidence="15">
    <location>
        <position position="145"/>
    </location>
    <ligand>
        <name>substrate</name>
    </ligand>
</feature>
<organism evidence="21 22">
    <name type="scientific">Cryobacterium melibiosiphilum</name>
    <dbReference type="NCBI Taxonomy" id="995039"/>
    <lineage>
        <taxon>Bacteria</taxon>
        <taxon>Bacillati</taxon>
        <taxon>Actinomycetota</taxon>
        <taxon>Actinomycetes</taxon>
        <taxon>Micrococcales</taxon>
        <taxon>Microbacteriaceae</taxon>
        <taxon>Cryobacterium</taxon>
    </lineage>
</organism>
<evidence type="ECO:0000256" key="2">
    <source>
        <dbReference type="ARBA" id="ARBA00022516"/>
    </source>
</evidence>
<evidence type="ECO:0000256" key="12">
    <source>
        <dbReference type="ARBA" id="ARBA00080511"/>
    </source>
</evidence>
<dbReference type="UniPathway" id="UPA00940"/>
<dbReference type="GO" id="GO:0051287">
    <property type="term" value="F:NAD binding"/>
    <property type="evidence" value="ECO:0007669"/>
    <property type="project" value="InterPro"/>
</dbReference>
<feature type="domain" description="Glycerol-3-phosphate dehydrogenase NAD-dependent C-terminal" evidence="20">
    <location>
        <begin position="219"/>
        <end position="358"/>
    </location>
</feature>
<dbReference type="GO" id="GO:0005829">
    <property type="term" value="C:cytosol"/>
    <property type="evidence" value="ECO:0007669"/>
    <property type="project" value="TreeGrafter"/>
</dbReference>
<feature type="binding site" evidence="16">
    <location>
        <begin position="47"/>
        <end position="52"/>
    </location>
    <ligand>
        <name>NAD(+)</name>
        <dbReference type="ChEBI" id="CHEBI:57540"/>
    </ligand>
</feature>
<evidence type="ECO:0000256" key="18">
    <source>
        <dbReference type="SAM" id="MobiDB-lite"/>
    </source>
</evidence>
<feature type="binding site" evidence="13">
    <location>
        <position position="294"/>
    </location>
    <ligand>
        <name>NADPH</name>
        <dbReference type="ChEBI" id="CHEBI:57783"/>
    </ligand>
</feature>
<dbReference type="Gene3D" id="1.10.1040.10">
    <property type="entry name" value="N-(1-d-carboxylethyl)-l-norvaline Dehydrogenase, domain 2"/>
    <property type="match status" value="1"/>
</dbReference>
<dbReference type="PIRSF" id="PIRSF000114">
    <property type="entry name" value="Glycerol-3-P_dh"/>
    <property type="match status" value="1"/>
</dbReference>
<dbReference type="GO" id="GO:0005975">
    <property type="term" value="P:carbohydrate metabolic process"/>
    <property type="evidence" value="ECO:0007669"/>
    <property type="project" value="InterPro"/>
</dbReference>
<feature type="compositionally biased region" description="Basic and acidic residues" evidence="18">
    <location>
        <begin position="370"/>
        <end position="379"/>
    </location>
</feature>
<dbReference type="OrthoDB" id="9812273at2"/>
<dbReference type="Gene3D" id="3.40.50.720">
    <property type="entry name" value="NAD(P)-binding Rossmann-like Domain"/>
    <property type="match status" value="1"/>
</dbReference>